<reference evidence="9 10" key="1">
    <citation type="submission" date="2015-07" db="EMBL/GenBank/DDBJ databases">
        <title>Genome sequence of Levilinea saccharolytica DSM 16555.</title>
        <authorList>
            <person name="Hemp J."/>
            <person name="Ward L.M."/>
            <person name="Pace L.A."/>
            <person name="Fischer W.W."/>
        </authorList>
    </citation>
    <scope>NUCLEOTIDE SEQUENCE [LARGE SCALE GENOMIC DNA]</scope>
    <source>
        <strain evidence="9 10">KIBI-1</strain>
    </source>
</reference>
<keyword evidence="6 8" id="KW-1133">Transmembrane helix</keyword>
<feature type="transmembrane region" description="Helical" evidence="8">
    <location>
        <begin position="16"/>
        <end position="36"/>
    </location>
</feature>
<keyword evidence="3" id="KW-0328">Glycosyltransferase</keyword>
<keyword evidence="7 8" id="KW-0472">Membrane</keyword>
<evidence type="ECO:0000313" key="10">
    <source>
        <dbReference type="Proteomes" id="UP000050501"/>
    </source>
</evidence>
<evidence type="ECO:0008006" key="11">
    <source>
        <dbReference type="Google" id="ProtNLM"/>
    </source>
</evidence>
<keyword evidence="2" id="KW-1003">Cell membrane</keyword>
<dbReference type="GO" id="GO:0009103">
    <property type="term" value="P:lipopolysaccharide biosynthetic process"/>
    <property type="evidence" value="ECO:0007669"/>
    <property type="project" value="UniProtKB-ARBA"/>
</dbReference>
<dbReference type="GO" id="GO:0005886">
    <property type="term" value="C:plasma membrane"/>
    <property type="evidence" value="ECO:0007669"/>
    <property type="project" value="UniProtKB-SubCell"/>
</dbReference>
<evidence type="ECO:0000256" key="2">
    <source>
        <dbReference type="ARBA" id="ARBA00022475"/>
    </source>
</evidence>
<feature type="transmembrane region" description="Helical" evidence="8">
    <location>
        <begin position="171"/>
        <end position="192"/>
    </location>
</feature>
<comment type="subcellular location">
    <subcellularLocation>
        <location evidence="1">Cell membrane</location>
        <topology evidence="1">Multi-pass membrane protein</topology>
    </subcellularLocation>
</comment>
<dbReference type="EMBL" id="LGCM01000046">
    <property type="protein sequence ID" value="KPL79687.1"/>
    <property type="molecule type" value="Genomic_DNA"/>
</dbReference>
<accession>A0A0P6XII2</accession>
<feature type="transmembrane region" description="Helical" evidence="8">
    <location>
        <begin position="264"/>
        <end position="284"/>
    </location>
</feature>
<feature type="transmembrane region" description="Helical" evidence="8">
    <location>
        <begin position="90"/>
        <end position="111"/>
    </location>
</feature>
<evidence type="ECO:0000256" key="5">
    <source>
        <dbReference type="ARBA" id="ARBA00022692"/>
    </source>
</evidence>
<name>A0A0P6XII2_9CHLR</name>
<proteinExistence type="predicted"/>
<evidence type="ECO:0000256" key="3">
    <source>
        <dbReference type="ARBA" id="ARBA00022676"/>
    </source>
</evidence>
<evidence type="ECO:0000256" key="1">
    <source>
        <dbReference type="ARBA" id="ARBA00004651"/>
    </source>
</evidence>
<keyword evidence="5 8" id="KW-0812">Transmembrane</keyword>
<feature type="non-terminal residue" evidence="9">
    <location>
        <position position="340"/>
    </location>
</feature>
<feature type="transmembrane region" description="Helical" evidence="8">
    <location>
        <begin position="64"/>
        <end position="83"/>
    </location>
</feature>
<organism evidence="9 10">
    <name type="scientific">Levilinea saccharolytica</name>
    <dbReference type="NCBI Taxonomy" id="229921"/>
    <lineage>
        <taxon>Bacteria</taxon>
        <taxon>Bacillati</taxon>
        <taxon>Chloroflexota</taxon>
        <taxon>Anaerolineae</taxon>
        <taxon>Anaerolineales</taxon>
        <taxon>Anaerolineaceae</taxon>
        <taxon>Levilinea</taxon>
    </lineage>
</organism>
<evidence type="ECO:0000313" key="9">
    <source>
        <dbReference type="EMBL" id="KPL79687.1"/>
    </source>
</evidence>
<dbReference type="AlphaFoldDB" id="A0A0P6XII2"/>
<protein>
    <recommendedName>
        <fullName evidence="11">Glycosyltransferase RgtA/B/C/D-like domain-containing protein</fullName>
    </recommendedName>
</protein>
<evidence type="ECO:0000256" key="6">
    <source>
        <dbReference type="ARBA" id="ARBA00022989"/>
    </source>
</evidence>
<evidence type="ECO:0000256" key="4">
    <source>
        <dbReference type="ARBA" id="ARBA00022679"/>
    </source>
</evidence>
<feature type="transmembrane region" description="Helical" evidence="8">
    <location>
        <begin position="117"/>
        <end position="134"/>
    </location>
</feature>
<comment type="caution">
    <text evidence="9">The sequence shown here is derived from an EMBL/GenBank/DDBJ whole genome shotgun (WGS) entry which is preliminary data.</text>
</comment>
<gene>
    <name evidence="9" type="ORF">ADN01_13375</name>
</gene>
<evidence type="ECO:0000256" key="7">
    <source>
        <dbReference type="ARBA" id="ARBA00023136"/>
    </source>
</evidence>
<feature type="transmembrane region" description="Helical" evidence="8">
    <location>
        <begin position="199"/>
        <end position="219"/>
    </location>
</feature>
<dbReference type="STRING" id="229921.ADN01_13375"/>
<keyword evidence="10" id="KW-1185">Reference proteome</keyword>
<feature type="transmembrane region" description="Helical" evidence="8">
    <location>
        <begin position="291"/>
        <end position="311"/>
    </location>
</feature>
<dbReference type="Proteomes" id="UP000050501">
    <property type="component" value="Unassembled WGS sequence"/>
</dbReference>
<dbReference type="GO" id="GO:0016763">
    <property type="term" value="F:pentosyltransferase activity"/>
    <property type="evidence" value="ECO:0007669"/>
    <property type="project" value="TreeGrafter"/>
</dbReference>
<feature type="transmembrane region" description="Helical" evidence="8">
    <location>
        <begin position="317"/>
        <end position="339"/>
    </location>
</feature>
<keyword evidence="4" id="KW-0808">Transferase</keyword>
<dbReference type="PANTHER" id="PTHR33908:SF11">
    <property type="entry name" value="MEMBRANE PROTEIN"/>
    <property type="match status" value="1"/>
</dbReference>
<evidence type="ECO:0000256" key="8">
    <source>
        <dbReference type="SAM" id="Phobius"/>
    </source>
</evidence>
<dbReference type="InterPro" id="IPR050297">
    <property type="entry name" value="LipidA_mod_glycosyltrf_83"/>
</dbReference>
<sequence length="340" mass="35996">MNFASNSLSKAQRVELISLTAFGLALRVFFALYSGYVEEDAYITFQFARNLAAGQGFVYNPGEAIYGSTTPLLTLLLAGWMALGGEPVLGARLLGLAGAAAYLSLTWAALVRLGVPRVGRVCAVGLLACAPRLAALDLAGMEQPLVLAFMAASAWAGLRGRWGWAGVWGGLLLWTRLDTGLWLALLGAAAIWQRRAAGGLRFAGAAAGIYLPWVVYASAVFGSPIPHTVTAKWAAYAHSGAVPIHTGWKPALDAFFLFRTTHPLLYISLALSAGLFVLAGWGALRTGRWRAVGILTAFAVLEVLRLVLARATFFNRYFIPANAAFLILAGLGAGALWGAV</sequence>
<dbReference type="PANTHER" id="PTHR33908">
    <property type="entry name" value="MANNOSYLTRANSFERASE YKCB-RELATED"/>
    <property type="match status" value="1"/>
</dbReference>